<protein>
    <submittedName>
        <fullName evidence="2">Uncharacterized protein</fullName>
    </submittedName>
</protein>
<comment type="caution">
    <text evidence="2">The sequence shown here is derived from an EMBL/GenBank/DDBJ whole genome shotgun (WGS) entry which is preliminary data.</text>
</comment>
<name>A0AAW3UVV9_9BURK</name>
<evidence type="ECO:0000313" key="3">
    <source>
        <dbReference type="Proteomes" id="UP000518681"/>
    </source>
</evidence>
<feature type="region of interest" description="Disordered" evidence="1">
    <location>
        <begin position="1"/>
        <end position="24"/>
    </location>
</feature>
<sequence>MAPAARNEAPRFPKQTRPRRTQCGVGADESFVNGAECAGAQIPDAPLPWLRGGPAYELAV</sequence>
<dbReference type="Proteomes" id="UP000518681">
    <property type="component" value="Unassembled WGS sequence"/>
</dbReference>
<dbReference type="EMBL" id="JACIIK010000006">
    <property type="protein sequence ID" value="MBB6202693.1"/>
    <property type="molecule type" value="Genomic_DNA"/>
</dbReference>
<reference evidence="2 3" key="1">
    <citation type="submission" date="2020-08" db="EMBL/GenBank/DDBJ databases">
        <title>Genomic Encyclopedia of Type Strains, Phase IV (KMG-V): Genome sequencing to study the core and pangenomes of soil and plant-associated prokaryotes.</title>
        <authorList>
            <person name="Whitman W."/>
        </authorList>
    </citation>
    <scope>NUCLEOTIDE SEQUENCE [LARGE SCALE GENOMIC DNA]</scope>
    <source>
        <strain evidence="2 3">SEMIA 4013</strain>
    </source>
</reference>
<evidence type="ECO:0000256" key="1">
    <source>
        <dbReference type="SAM" id="MobiDB-lite"/>
    </source>
</evidence>
<organism evidence="2 3">
    <name type="scientific">Paraburkholderia fungorum</name>
    <dbReference type="NCBI Taxonomy" id="134537"/>
    <lineage>
        <taxon>Bacteria</taxon>
        <taxon>Pseudomonadati</taxon>
        <taxon>Pseudomonadota</taxon>
        <taxon>Betaproteobacteria</taxon>
        <taxon>Burkholderiales</taxon>
        <taxon>Burkholderiaceae</taxon>
        <taxon>Paraburkholderia</taxon>
    </lineage>
</organism>
<proteinExistence type="predicted"/>
<evidence type="ECO:0000313" key="2">
    <source>
        <dbReference type="EMBL" id="MBB6202693.1"/>
    </source>
</evidence>
<accession>A0AAW3UVV9</accession>
<dbReference type="AlphaFoldDB" id="A0AAW3UVV9"/>
<gene>
    <name evidence="2" type="ORF">GGD69_003561</name>
</gene>